<proteinExistence type="predicted"/>
<dbReference type="RefSeq" id="WP_344980952.1">
    <property type="nucleotide sequence ID" value="NZ_BAABFN010000021.1"/>
</dbReference>
<name>A0ABP8G6K8_9BACT</name>
<evidence type="ECO:0000313" key="1">
    <source>
        <dbReference type="EMBL" id="GAA4318143.1"/>
    </source>
</evidence>
<dbReference type="EMBL" id="BAABFN010000021">
    <property type="protein sequence ID" value="GAA4318143.1"/>
    <property type="molecule type" value="Genomic_DNA"/>
</dbReference>
<dbReference type="Proteomes" id="UP001501207">
    <property type="component" value="Unassembled WGS sequence"/>
</dbReference>
<gene>
    <name evidence="1" type="ORF">GCM10023143_30670</name>
</gene>
<dbReference type="Gene3D" id="3.40.50.150">
    <property type="entry name" value="Vaccinia Virus protein VP39"/>
    <property type="match status" value="1"/>
</dbReference>
<evidence type="ECO:0008006" key="3">
    <source>
        <dbReference type="Google" id="ProtNLM"/>
    </source>
</evidence>
<protein>
    <recommendedName>
        <fullName evidence="3">FkbM family methyltransferase</fullName>
    </recommendedName>
</protein>
<dbReference type="InterPro" id="IPR029063">
    <property type="entry name" value="SAM-dependent_MTases_sf"/>
</dbReference>
<keyword evidence="2" id="KW-1185">Reference proteome</keyword>
<comment type="caution">
    <text evidence="1">The sequence shown here is derived from an EMBL/GenBank/DDBJ whole genome shotgun (WGS) entry which is preliminary data.</text>
</comment>
<evidence type="ECO:0000313" key="2">
    <source>
        <dbReference type="Proteomes" id="UP001501207"/>
    </source>
</evidence>
<accession>A0ABP8G6K8</accession>
<dbReference type="SUPFAM" id="SSF53335">
    <property type="entry name" value="S-adenosyl-L-methionine-dependent methyltransferases"/>
    <property type="match status" value="1"/>
</dbReference>
<sequence length="318" mass="36730">MQLIDKIFSRPELQQQPPVLLDIGASGEIHFRWKKIARYSICIAFDPDEREYRYITRETGNYKKLHVFNCIVSDLNDNAHPFYLTASPFCSSFLSPRADRLAPYDFARKFEVEKQLRLPVRKLTDILAELQITYVDWFKTDSQGLDLRIFRSLGDALIRGVKIAEFEPGIMDAYMEEDKLHQVLAFMDTHPFFLSRFTVKGPSRISPAALAMLSGNSLMQKLMAATHKKTAGWGELVYLNTFERREGITLRDYLLGGAVALLNEEYGLALELMQQARQDFSDPLLEEIKDHAAKAVRRSLLNLRFLPHVWRKVKRKTP</sequence>
<reference evidence="2" key="1">
    <citation type="journal article" date="2019" name="Int. J. Syst. Evol. Microbiol.">
        <title>The Global Catalogue of Microorganisms (GCM) 10K type strain sequencing project: providing services to taxonomists for standard genome sequencing and annotation.</title>
        <authorList>
            <consortium name="The Broad Institute Genomics Platform"/>
            <consortium name="The Broad Institute Genome Sequencing Center for Infectious Disease"/>
            <person name="Wu L."/>
            <person name="Ma J."/>
        </authorList>
    </citation>
    <scope>NUCLEOTIDE SEQUENCE [LARGE SCALE GENOMIC DNA]</scope>
    <source>
        <strain evidence="2">JCM 17664</strain>
    </source>
</reference>
<organism evidence="1 2">
    <name type="scientific">Compostibacter hankyongensis</name>
    <dbReference type="NCBI Taxonomy" id="1007089"/>
    <lineage>
        <taxon>Bacteria</taxon>
        <taxon>Pseudomonadati</taxon>
        <taxon>Bacteroidota</taxon>
        <taxon>Chitinophagia</taxon>
        <taxon>Chitinophagales</taxon>
        <taxon>Chitinophagaceae</taxon>
        <taxon>Compostibacter</taxon>
    </lineage>
</organism>